<geneLocation type="plasmid" evidence="1 2">
    <name>Csp_135p</name>
</geneLocation>
<dbReference type="KEGG" id="csr:Cspa_135p00970"/>
<dbReference type="PATRIC" id="fig|931276.5.peg.5982"/>
<evidence type="ECO:0000313" key="2">
    <source>
        <dbReference type="Proteomes" id="UP000011728"/>
    </source>
</evidence>
<reference evidence="1 2" key="1">
    <citation type="submission" date="2013-02" db="EMBL/GenBank/DDBJ databases">
        <title>Genome sequence of Clostridium saccharoperbutylacetonicum N1-4(HMT).</title>
        <authorList>
            <person name="Poehlein A."/>
            <person name="Daniel R."/>
        </authorList>
    </citation>
    <scope>NUCLEOTIDE SEQUENCE [LARGE SCALE GENOMIC DNA]</scope>
    <source>
        <strain evidence="2">N1-4(HMT)</strain>
        <plasmid evidence="2">Plasmid Csp_135p</plasmid>
    </source>
</reference>
<sequence length="172" mass="19765">MAEILPARKEGIKLKNKNAKTIKKDKVFEEVQDISKKDNEIMAPALEKILKVISDELDADNEFTVRQGYIALSKALVYISQALCENEEFFKKEIDAAQKIALEKIIPSMLPLIKDGKIVDENYDKEDLSVRRMMMALAQAGEYIIWRMLVSNIQDIEKEDNSKVETENKEKQ</sequence>
<accession>M1N8K7</accession>
<keyword evidence="1" id="KW-0614">Plasmid</keyword>
<gene>
    <name evidence="1" type="ORF">Cspa_135p00970</name>
</gene>
<dbReference type="AlphaFoldDB" id="M1N8K7"/>
<dbReference type="HOGENOM" id="CLU_1552632_0_0_9"/>
<proteinExistence type="predicted"/>
<evidence type="ECO:0000313" key="1">
    <source>
        <dbReference type="EMBL" id="AGF59657.1"/>
    </source>
</evidence>
<dbReference type="EMBL" id="CP004122">
    <property type="protein sequence ID" value="AGF59657.1"/>
    <property type="molecule type" value="Genomic_DNA"/>
</dbReference>
<dbReference type="RefSeq" id="WP_015395964.1">
    <property type="nucleotide sequence ID" value="NC_020292.1"/>
</dbReference>
<keyword evidence="2" id="KW-1185">Reference proteome</keyword>
<organism evidence="1 2">
    <name type="scientific">Clostridium saccharoperbutylacetonicum N1-4(HMT)</name>
    <dbReference type="NCBI Taxonomy" id="931276"/>
    <lineage>
        <taxon>Bacteria</taxon>
        <taxon>Bacillati</taxon>
        <taxon>Bacillota</taxon>
        <taxon>Clostridia</taxon>
        <taxon>Eubacteriales</taxon>
        <taxon>Clostridiaceae</taxon>
        <taxon>Clostridium</taxon>
    </lineage>
</organism>
<dbReference type="Proteomes" id="UP000011728">
    <property type="component" value="Plasmid Csp_135p"/>
</dbReference>
<name>M1N8K7_9CLOT</name>
<protein>
    <submittedName>
        <fullName evidence="1">Uncharacterized protein</fullName>
    </submittedName>
</protein>